<name>A0ABX5ZI02_9GAMM</name>
<accession>A0ABX5ZI02</accession>
<organism evidence="1 2">
    <name type="scientific">Francisella marina</name>
    <dbReference type="NCBI Taxonomy" id="2249302"/>
    <lineage>
        <taxon>Bacteria</taxon>
        <taxon>Pseudomonadati</taxon>
        <taxon>Pseudomonadota</taxon>
        <taxon>Gammaproteobacteria</taxon>
        <taxon>Thiotrichales</taxon>
        <taxon>Francisellaceae</taxon>
        <taxon>Francisella</taxon>
    </lineage>
</organism>
<evidence type="ECO:0000313" key="1">
    <source>
        <dbReference type="EMBL" id="QEO57004.1"/>
    </source>
</evidence>
<dbReference type="Proteomes" id="UP000322509">
    <property type="component" value="Chromosome"/>
</dbReference>
<dbReference type="EMBL" id="CP043550">
    <property type="protein sequence ID" value="QEO57004.1"/>
    <property type="molecule type" value="Genomic_DNA"/>
</dbReference>
<gene>
    <name evidence="1" type="ORF">F0R74_03730</name>
</gene>
<dbReference type="RefSeq" id="WP_149368319.1">
    <property type="nucleotide sequence ID" value="NZ_CP043550.1"/>
</dbReference>
<proteinExistence type="predicted"/>
<sequence length="276" mass="31733">MAKFDNSEQQLETCMTIFNPLDINIDINNDAKVDKQMNKAPNTPSEKIWDSAIDNTFYTEKTTEITVSLECPKFAEDPKNIEVIFDVYAVDSTTILNSKVDFSYRIPIDTKQIESLGAGGDTLLKSITRDNLVTVYSKVNSYLQNKIQSKFHYDMTQKSLKNTISKELGTVKLYALAYIVIDNKIKKGDEEVTIKSTRPNIAMHKYKLDEQAKTNYDNFMLETVKNNIDKELKDKVYFFKTFKEIKGLKVEDILKDNLVNSKPVPRQEDKFFVKIG</sequence>
<keyword evidence="2" id="KW-1185">Reference proteome</keyword>
<reference evidence="1 2" key="1">
    <citation type="submission" date="2019-09" db="EMBL/GenBank/DDBJ databases">
        <title>Complete genome sequence of Francisella marina E103-15.</title>
        <authorList>
            <person name="Tekedar H.C."/>
            <person name="Griffin M.J."/>
            <person name="Waldbieser G.C."/>
            <person name="Soto E."/>
        </authorList>
    </citation>
    <scope>NUCLEOTIDE SEQUENCE [LARGE SCALE GENOMIC DNA]</scope>
    <source>
        <strain evidence="1 2">E103-15</strain>
    </source>
</reference>
<evidence type="ECO:0000313" key="2">
    <source>
        <dbReference type="Proteomes" id="UP000322509"/>
    </source>
</evidence>
<protein>
    <submittedName>
        <fullName evidence="1">Uncharacterized protein</fullName>
    </submittedName>
</protein>